<name>A0A2K1IPC4_PHYPA</name>
<accession>A0A2K1IPC4</accession>
<reference evidence="1 3" key="1">
    <citation type="journal article" date="2008" name="Science">
        <title>The Physcomitrella genome reveals evolutionary insights into the conquest of land by plants.</title>
        <authorList>
            <person name="Rensing S."/>
            <person name="Lang D."/>
            <person name="Zimmer A."/>
            <person name="Terry A."/>
            <person name="Salamov A."/>
            <person name="Shapiro H."/>
            <person name="Nishiyama T."/>
            <person name="Perroud P.-F."/>
            <person name="Lindquist E."/>
            <person name="Kamisugi Y."/>
            <person name="Tanahashi T."/>
            <person name="Sakakibara K."/>
            <person name="Fujita T."/>
            <person name="Oishi K."/>
            <person name="Shin-I T."/>
            <person name="Kuroki Y."/>
            <person name="Toyoda A."/>
            <person name="Suzuki Y."/>
            <person name="Hashimoto A."/>
            <person name="Yamaguchi K."/>
            <person name="Sugano A."/>
            <person name="Kohara Y."/>
            <person name="Fujiyama A."/>
            <person name="Anterola A."/>
            <person name="Aoki S."/>
            <person name="Ashton N."/>
            <person name="Barbazuk W.B."/>
            <person name="Barker E."/>
            <person name="Bennetzen J."/>
            <person name="Bezanilla M."/>
            <person name="Blankenship R."/>
            <person name="Cho S.H."/>
            <person name="Dutcher S."/>
            <person name="Estelle M."/>
            <person name="Fawcett J.A."/>
            <person name="Gundlach H."/>
            <person name="Hanada K."/>
            <person name="Heyl A."/>
            <person name="Hicks K.A."/>
            <person name="Hugh J."/>
            <person name="Lohr M."/>
            <person name="Mayer K."/>
            <person name="Melkozernov A."/>
            <person name="Murata T."/>
            <person name="Nelson D."/>
            <person name="Pils B."/>
            <person name="Prigge M."/>
            <person name="Reiss B."/>
            <person name="Renner T."/>
            <person name="Rombauts S."/>
            <person name="Rushton P."/>
            <person name="Sanderfoot A."/>
            <person name="Schween G."/>
            <person name="Shiu S.-H."/>
            <person name="Stueber K."/>
            <person name="Theodoulou F.L."/>
            <person name="Tu H."/>
            <person name="Van de Peer Y."/>
            <person name="Verrier P.J."/>
            <person name="Waters E."/>
            <person name="Wood A."/>
            <person name="Yang L."/>
            <person name="Cove D."/>
            <person name="Cuming A."/>
            <person name="Hasebe M."/>
            <person name="Lucas S."/>
            <person name="Mishler D.B."/>
            <person name="Reski R."/>
            <person name="Grigoriev I."/>
            <person name="Quatrano R.S."/>
            <person name="Boore J.L."/>
        </authorList>
    </citation>
    <scope>NUCLEOTIDE SEQUENCE [LARGE SCALE GENOMIC DNA]</scope>
    <source>
        <strain evidence="2 3">cv. Gransden 2004</strain>
    </source>
</reference>
<dbReference type="Gramene" id="Pp3c22_22445V3.1">
    <property type="protein sequence ID" value="PAC:32904425.CDS.1"/>
    <property type="gene ID" value="Pp3c22_22445"/>
</dbReference>
<dbReference type="AlphaFoldDB" id="A0A2K1IPC4"/>
<sequence length="84" mass="9758">MLSVKGFRSLHKRDTGYLSADCTMARCEGVHCNRRRRAHLGVRMSKKAVPSKQREREFVDLFRISRALVLSMSHFKLSSHRNRG</sequence>
<protein>
    <submittedName>
        <fullName evidence="1 2">Uncharacterized protein</fullName>
    </submittedName>
</protein>
<keyword evidence="3" id="KW-1185">Reference proteome</keyword>
<proteinExistence type="predicted"/>
<gene>
    <name evidence="1" type="ORF">PHYPA_027446</name>
</gene>
<evidence type="ECO:0000313" key="1">
    <source>
        <dbReference type="EMBL" id="PNR31129.1"/>
    </source>
</evidence>
<dbReference type="Proteomes" id="UP000006727">
    <property type="component" value="Chromosome 22"/>
</dbReference>
<dbReference type="EnsemblPlants" id="Pp3c22_22445V3.1">
    <property type="protein sequence ID" value="PAC:32904425.CDS.1"/>
    <property type="gene ID" value="Pp3c22_22445"/>
</dbReference>
<reference evidence="2" key="3">
    <citation type="submission" date="2020-12" db="UniProtKB">
        <authorList>
            <consortium name="EnsemblPlants"/>
        </authorList>
    </citation>
    <scope>IDENTIFICATION</scope>
</reference>
<reference evidence="1 3" key="2">
    <citation type="journal article" date="2018" name="Plant J.">
        <title>The Physcomitrella patens chromosome-scale assembly reveals moss genome structure and evolution.</title>
        <authorList>
            <person name="Lang D."/>
            <person name="Ullrich K.K."/>
            <person name="Murat F."/>
            <person name="Fuchs J."/>
            <person name="Jenkins J."/>
            <person name="Haas F.B."/>
            <person name="Piednoel M."/>
            <person name="Gundlach H."/>
            <person name="Van Bel M."/>
            <person name="Meyberg R."/>
            <person name="Vives C."/>
            <person name="Morata J."/>
            <person name="Symeonidi A."/>
            <person name="Hiss M."/>
            <person name="Muchero W."/>
            <person name="Kamisugi Y."/>
            <person name="Saleh O."/>
            <person name="Blanc G."/>
            <person name="Decker E.L."/>
            <person name="van Gessel N."/>
            <person name="Grimwood J."/>
            <person name="Hayes R.D."/>
            <person name="Graham S.W."/>
            <person name="Gunter L.E."/>
            <person name="McDaniel S.F."/>
            <person name="Hoernstein S.N.W."/>
            <person name="Larsson A."/>
            <person name="Li F.W."/>
            <person name="Perroud P.F."/>
            <person name="Phillips J."/>
            <person name="Ranjan P."/>
            <person name="Rokshar D.S."/>
            <person name="Rothfels C.J."/>
            <person name="Schneider L."/>
            <person name="Shu S."/>
            <person name="Stevenson D.W."/>
            <person name="Thummler F."/>
            <person name="Tillich M."/>
            <person name="Villarreal Aguilar J.C."/>
            <person name="Widiez T."/>
            <person name="Wong G.K."/>
            <person name="Wymore A."/>
            <person name="Zhang Y."/>
            <person name="Zimmer A.D."/>
            <person name="Quatrano R.S."/>
            <person name="Mayer K.F.X."/>
            <person name="Goodstein D."/>
            <person name="Casacuberta J.M."/>
            <person name="Vandepoele K."/>
            <person name="Reski R."/>
            <person name="Cuming A.C."/>
            <person name="Tuskan G.A."/>
            <person name="Maumus F."/>
            <person name="Salse J."/>
            <person name="Schmutz J."/>
            <person name="Rensing S.A."/>
        </authorList>
    </citation>
    <scope>NUCLEOTIDE SEQUENCE [LARGE SCALE GENOMIC DNA]</scope>
    <source>
        <strain evidence="2 3">cv. Gransden 2004</strain>
    </source>
</reference>
<evidence type="ECO:0000313" key="2">
    <source>
        <dbReference type="EnsemblPlants" id="PAC:32904425.CDS.1"/>
    </source>
</evidence>
<organism evidence="1">
    <name type="scientific">Physcomitrium patens</name>
    <name type="common">Spreading-leaved earth moss</name>
    <name type="synonym">Physcomitrella patens</name>
    <dbReference type="NCBI Taxonomy" id="3218"/>
    <lineage>
        <taxon>Eukaryota</taxon>
        <taxon>Viridiplantae</taxon>
        <taxon>Streptophyta</taxon>
        <taxon>Embryophyta</taxon>
        <taxon>Bryophyta</taxon>
        <taxon>Bryophytina</taxon>
        <taxon>Bryopsida</taxon>
        <taxon>Funariidae</taxon>
        <taxon>Funariales</taxon>
        <taxon>Funariaceae</taxon>
        <taxon>Physcomitrium</taxon>
    </lineage>
</organism>
<dbReference type="EMBL" id="ABEU02000022">
    <property type="protein sequence ID" value="PNR31129.1"/>
    <property type="molecule type" value="Genomic_DNA"/>
</dbReference>
<evidence type="ECO:0000313" key="3">
    <source>
        <dbReference type="Proteomes" id="UP000006727"/>
    </source>
</evidence>
<dbReference type="InParanoid" id="A0A2K1IPC4"/>